<evidence type="ECO:0000313" key="1">
    <source>
        <dbReference type="EMBL" id="PAU69900.1"/>
    </source>
</evidence>
<gene>
    <name evidence="1" type="ORF">B1400_0435</name>
</gene>
<comment type="caution">
    <text evidence="1">The sequence shown here is derived from an EMBL/GenBank/DDBJ whole genome shotgun (WGS) entry which is preliminary data.</text>
</comment>
<proteinExistence type="predicted"/>
<name>A0A2A2ELV0_9BIFI</name>
<evidence type="ECO:0008006" key="3">
    <source>
        <dbReference type="Google" id="ProtNLM"/>
    </source>
</evidence>
<sequence>MERYETIRHQLDAATDFAKYFTEPAIGAVAVDVLALGDLHLPTGRIVACDPMTELEDAKPYMQTVPPGVYPVQACVIPSEEHGDRYACVHVRISDAKPLRYECGMTGTEKIDEPIEPGDFYGFGVDAGVGCVTDARTRDEAVAYTAKLVDAGDLEEWETPFEEALAENAKAHPKYQTEYGDWVNWTVPGTDDDVIVTTSGWGDGYYATYFAYAEDGTVCGLYVPYILIDEEEQSGEDARSGEGEASDM</sequence>
<evidence type="ECO:0000313" key="2">
    <source>
        <dbReference type="Proteomes" id="UP000217986"/>
    </source>
</evidence>
<keyword evidence="2" id="KW-1185">Reference proteome</keyword>
<organism evidence="1 2">
    <name type="scientific">Bifidobacterium italicum</name>
    <dbReference type="NCBI Taxonomy" id="1960968"/>
    <lineage>
        <taxon>Bacteria</taxon>
        <taxon>Bacillati</taxon>
        <taxon>Actinomycetota</taxon>
        <taxon>Actinomycetes</taxon>
        <taxon>Bifidobacteriales</taxon>
        <taxon>Bifidobacteriaceae</taxon>
        <taxon>Bifidobacterium</taxon>
    </lineage>
</organism>
<dbReference type="EMBL" id="MVOG01000005">
    <property type="protein sequence ID" value="PAU69900.1"/>
    <property type="molecule type" value="Genomic_DNA"/>
</dbReference>
<dbReference type="AlphaFoldDB" id="A0A2A2ELV0"/>
<protein>
    <recommendedName>
        <fullName evidence="3">DUF4241 domain-containing protein</fullName>
    </recommendedName>
</protein>
<dbReference type="Proteomes" id="UP000217986">
    <property type="component" value="Unassembled WGS sequence"/>
</dbReference>
<reference evidence="1 2" key="1">
    <citation type="journal article" date="2017" name="ISME J.">
        <title>Unveiling bifidobacterial biogeography across the mammalian branch of the tree of life.</title>
        <authorList>
            <person name="Milani C."/>
            <person name="Mangifesta M."/>
            <person name="Mancabelli L."/>
            <person name="Lugli G.A."/>
            <person name="James K."/>
            <person name="Duranti S."/>
            <person name="Turroni F."/>
            <person name="Ferrario C."/>
            <person name="Ossiprandi M.C."/>
            <person name="van Sinderen D."/>
            <person name="Ventura M."/>
        </authorList>
    </citation>
    <scope>NUCLEOTIDE SEQUENCE [LARGE SCALE GENOMIC DNA]</scope>
    <source>
        <strain evidence="1 2">70</strain>
    </source>
</reference>
<dbReference type="InterPro" id="IPR025335">
    <property type="entry name" value="DUF4241"/>
</dbReference>
<dbReference type="Pfam" id="PF14025">
    <property type="entry name" value="DUF4241"/>
    <property type="match status" value="1"/>
</dbReference>
<accession>A0A2A2ELV0</accession>